<comment type="catalytic activity">
    <reaction evidence="16 17 19">
        <text>(6S)-NADPHX + ADP = AMP + phosphate + NADPH + H(+)</text>
        <dbReference type="Rhea" id="RHEA:32235"/>
        <dbReference type="ChEBI" id="CHEBI:15378"/>
        <dbReference type="ChEBI" id="CHEBI:43474"/>
        <dbReference type="ChEBI" id="CHEBI:57783"/>
        <dbReference type="ChEBI" id="CHEBI:64076"/>
        <dbReference type="ChEBI" id="CHEBI:456215"/>
        <dbReference type="ChEBI" id="CHEBI:456216"/>
        <dbReference type="EC" id="4.2.1.136"/>
    </reaction>
</comment>
<dbReference type="InParanoid" id="F1ZA74"/>
<dbReference type="PANTHER" id="PTHR12592:SF0">
    <property type="entry name" value="ATP-DEPENDENT (S)-NAD(P)H-HYDRATE DEHYDRATASE"/>
    <property type="match status" value="1"/>
</dbReference>
<feature type="binding site" evidence="17">
    <location>
        <position position="409"/>
    </location>
    <ligand>
        <name>(6S)-NADPHX</name>
        <dbReference type="ChEBI" id="CHEBI:64076"/>
    </ligand>
</feature>
<feature type="binding site" evidence="18">
    <location>
        <position position="152"/>
    </location>
    <ligand>
        <name>K(+)</name>
        <dbReference type="ChEBI" id="CHEBI:29103"/>
    </ligand>
</feature>
<evidence type="ECO:0000256" key="15">
    <source>
        <dbReference type="ARBA" id="ARBA00048238"/>
    </source>
</evidence>
<evidence type="ECO:0000256" key="8">
    <source>
        <dbReference type="ARBA" id="ARBA00022857"/>
    </source>
</evidence>
<comment type="caution">
    <text evidence="18">Lacks conserved residue(s) required for the propagation of feature annotation.</text>
</comment>
<proteinExistence type="inferred from homology"/>
<feature type="domain" description="YjeF N-terminal" evidence="21">
    <location>
        <begin position="11"/>
        <end position="207"/>
    </location>
</feature>
<comment type="similarity">
    <text evidence="17">Belongs to the NnrD/CARKD family.</text>
</comment>
<evidence type="ECO:0000256" key="3">
    <source>
        <dbReference type="ARBA" id="ARBA00006001"/>
    </source>
</evidence>
<dbReference type="SUPFAM" id="SSF53613">
    <property type="entry name" value="Ribokinase-like"/>
    <property type="match status" value="1"/>
</dbReference>
<evidence type="ECO:0000256" key="19">
    <source>
        <dbReference type="PIRNR" id="PIRNR017184"/>
    </source>
</evidence>
<dbReference type="FunCoup" id="F1ZA74">
    <property type="interactions" value="296"/>
</dbReference>
<evidence type="ECO:0000256" key="4">
    <source>
        <dbReference type="ARBA" id="ARBA00009524"/>
    </source>
</evidence>
<dbReference type="SUPFAM" id="SSF64153">
    <property type="entry name" value="YjeF N-terminal domain-like"/>
    <property type="match status" value="1"/>
</dbReference>
<feature type="binding site" evidence="17">
    <location>
        <begin position="379"/>
        <end position="383"/>
    </location>
    <ligand>
        <name>AMP</name>
        <dbReference type="ChEBI" id="CHEBI:456215"/>
    </ligand>
</feature>
<evidence type="ECO:0000313" key="23">
    <source>
        <dbReference type="Proteomes" id="UP000004728"/>
    </source>
</evidence>
<comment type="cofactor">
    <cofactor evidence="17">
        <name>Mg(2+)</name>
        <dbReference type="ChEBI" id="CHEBI:18420"/>
    </cofactor>
</comment>
<keyword evidence="13" id="KW-0511">Multifunctional enzyme</keyword>
<feature type="binding site" evidence="17">
    <location>
        <position position="408"/>
    </location>
    <ligand>
        <name>AMP</name>
        <dbReference type="ChEBI" id="CHEBI:456215"/>
    </ligand>
</feature>
<dbReference type="GO" id="GO:0046872">
    <property type="term" value="F:metal ion binding"/>
    <property type="evidence" value="ECO:0007669"/>
    <property type="project" value="UniProtKB-UniRule"/>
</dbReference>
<feature type="binding site" evidence="18">
    <location>
        <begin position="120"/>
        <end position="126"/>
    </location>
    <ligand>
        <name>(6S)-NADPHX</name>
        <dbReference type="ChEBI" id="CHEBI:64076"/>
    </ligand>
</feature>
<comment type="caution">
    <text evidence="22">The sequence shown here is derived from an EMBL/GenBank/DDBJ whole genome shotgun (WGS) entry which is preliminary data.</text>
</comment>
<evidence type="ECO:0000256" key="14">
    <source>
        <dbReference type="ARBA" id="ARBA00025153"/>
    </source>
</evidence>
<dbReference type="AlphaFoldDB" id="F1ZA74"/>
<feature type="binding site" evidence="17">
    <location>
        <position position="241"/>
    </location>
    <ligand>
        <name>(6S)-NADPHX</name>
        <dbReference type="ChEBI" id="CHEBI:64076"/>
    </ligand>
</feature>
<evidence type="ECO:0000256" key="12">
    <source>
        <dbReference type="ARBA" id="ARBA00023239"/>
    </source>
</evidence>
<dbReference type="NCBIfam" id="TIGR00197">
    <property type="entry name" value="yjeF_nterm"/>
    <property type="match status" value="1"/>
</dbReference>
<feature type="domain" description="YjeF C-terminal" evidence="20">
    <location>
        <begin position="208"/>
        <end position="463"/>
    </location>
</feature>
<evidence type="ECO:0000256" key="1">
    <source>
        <dbReference type="ARBA" id="ARBA00000013"/>
    </source>
</evidence>
<feature type="binding site" evidence="18">
    <location>
        <position position="58"/>
    </location>
    <ligand>
        <name>K(+)</name>
        <dbReference type="ChEBI" id="CHEBI:29103"/>
    </ligand>
</feature>
<keyword evidence="7 17" id="KW-0067">ATP-binding</keyword>
<feature type="binding site" evidence="17">
    <location>
        <position position="342"/>
    </location>
    <ligand>
        <name>(6S)-NADPHX</name>
        <dbReference type="ChEBI" id="CHEBI:64076"/>
    </ligand>
</feature>
<evidence type="ECO:0000256" key="9">
    <source>
        <dbReference type="ARBA" id="ARBA00022958"/>
    </source>
</evidence>
<comment type="cofactor">
    <cofactor evidence="18 19">
        <name>K(+)</name>
        <dbReference type="ChEBI" id="CHEBI:29103"/>
    </cofactor>
    <text evidence="18 19">Binds 1 potassium ion per subunit.</text>
</comment>
<comment type="function">
    <text evidence="18">Catalyzes the epimerization of the S- and R-forms of NAD(P)HX, a damaged form of NAD(P)H that is a result of enzymatic or heat-dependent hydration. This is a prerequisite for the S-specific NAD(P)H-hydrate dehydratase to allow the repair of both epimers of NAD(P)HX.</text>
</comment>
<dbReference type="HAMAP" id="MF_01965">
    <property type="entry name" value="NADHX_dehydratase"/>
    <property type="match status" value="1"/>
</dbReference>
<dbReference type="PROSITE" id="PS01049">
    <property type="entry name" value="YJEF_C_1"/>
    <property type="match status" value="1"/>
</dbReference>
<dbReference type="EC" id="5.1.99.6" evidence="19"/>
<comment type="catalytic activity">
    <reaction evidence="15 17 19">
        <text>(6S)-NADHX + ADP = AMP + phosphate + NADH + H(+)</text>
        <dbReference type="Rhea" id="RHEA:32223"/>
        <dbReference type="ChEBI" id="CHEBI:15378"/>
        <dbReference type="ChEBI" id="CHEBI:43474"/>
        <dbReference type="ChEBI" id="CHEBI:57945"/>
        <dbReference type="ChEBI" id="CHEBI:64074"/>
        <dbReference type="ChEBI" id="CHEBI:456215"/>
        <dbReference type="ChEBI" id="CHEBI:456216"/>
        <dbReference type="EC" id="4.2.1.136"/>
    </reaction>
</comment>
<comment type="catalytic activity">
    <reaction evidence="1 18 19">
        <text>(6R)-NADHX = (6S)-NADHX</text>
        <dbReference type="Rhea" id="RHEA:32215"/>
        <dbReference type="ChEBI" id="CHEBI:64074"/>
        <dbReference type="ChEBI" id="CHEBI:64075"/>
        <dbReference type="EC" id="5.1.99.6"/>
    </reaction>
</comment>
<evidence type="ECO:0000256" key="11">
    <source>
        <dbReference type="ARBA" id="ARBA00023235"/>
    </source>
</evidence>
<dbReference type="STRING" id="983920.Y88_0574"/>
<comment type="catalytic activity">
    <reaction evidence="2 18 19">
        <text>(6R)-NADPHX = (6S)-NADPHX</text>
        <dbReference type="Rhea" id="RHEA:32227"/>
        <dbReference type="ChEBI" id="CHEBI:64076"/>
        <dbReference type="ChEBI" id="CHEBI:64077"/>
        <dbReference type="EC" id="5.1.99.6"/>
    </reaction>
</comment>
<dbReference type="eggNOG" id="COG0063">
    <property type="taxonomic scope" value="Bacteria"/>
</dbReference>
<dbReference type="CDD" id="cd01171">
    <property type="entry name" value="YXKO-related"/>
    <property type="match status" value="1"/>
</dbReference>
<dbReference type="InterPro" id="IPR000631">
    <property type="entry name" value="CARKD"/>
</dbReference>
<accession>F1ZA74</accession>
<evidence type="ECO:0000256" key="5">
    <source>
        <dbReference type="ARBA" id="ARBA00022723"/>
    </source>
</evidence>
<dbReference type="Pfam" id="PF03853">
    <property type="entry name" value="YjeF_N"/>
    <property type="match status" value="1"/>
</dbReference>
<evidence type="ECO:0000256" key="18">
    <source>
        <dbReference type="HAMAP-Rule" id="MF_01966"/>
    </source>
</evidence>
<dbReference type="GO" id="GO:0046496">
    <property type="term" value="P:nicotinamide nucleotide metabolic process"/>
    <property type="evidence" value="ECO:0007669"/>
    <property type="project" value="UniProtKB-UniRule"/>
</dbReference>
<comment type="similarity">
    <text evidence="4 19">In the C-terminal section; belongs to the NnrD/CARKD family.</text>
</comment>
<dbReference type="PIRSF" id="PIRSF017184">
    <property type="entry name" value="Nnr"/>
    <property type="match status" value="1"/>
</dbReference>
<dbReference type="PROSITE" id="PS01050">
    <property type="entry name" value="YJEF_C_2"/>
    <property type="match status" value="1"/>
</dbReference>
<dbReference type="EC" id="4.2.1.136" evidence="19"/>
<keyword evidence="23" id="KW-1185">Reference proteome</keyword>
<dbReference type="Proteomes" id="UP000004728">
    <property type="component" value="Unassembled WGS sequence"/>
</dbReference>
<dbReference type="PROSITE" id="PS51385">
    <property type="entry name" value="YJEF_N"/>
    <property type="match status" value="1"/>
</dbReference>
<comment type="similarity">
    <text evidence="3 19">In the N-terminal section; belongs to the NnrE/AIBP family.</text>
</comment>
<feature type="binding site" evidence="18">
    <location>
        <position position="149"/>
    </location>
    <ligand>
        <name>(6S)-NADPHX</name>
        <dbReference type="ChEBI" id="CHEBI:64076"/>
    </ligand>
</feature>
<dbReference type="HAMAP" id="MF_01966">
    <property type="entry name" value="NADHX_epimerase"/>
    <property type="match status" value="1"/>
</dbReference>
<evidence type="ECO:0000256" key="2">
    <source>
        <dbReference type="ARBA" id="ARBA00000909"/>
    </source>
</evidence>
<keyword evidence="5 18" id="KW-0479">Metal-binding</keyword>
<comment type="function">
    <text evidence="17">Catalyzes the dehydration of the S-form of NAD(P)HX at the expense of ADP, which is converted to AMP. Together with NAD(P)HX epimerase, which catalyzes the epimerization of the S- and R-forms, the enzyme allows the repair of both epimers of NAD(P)HX, a damaged form of NAD(P)H that is a result of enzymatic or heat-dependent hydration.</text>
</comment>
<evidence type="ECO:0000256" key="10">
    <source>
        <dbReference type="ARBA" id="ARBA00023027"/>
    </source>
</evidence>
<dbReference type="Pfam" id="PF01256">
    <property type="entry name" value="Carb_kinase"/>
    <property type="match status" value="1"/>
</dbReference>
<name>F1ZA74_9SPHN</name>
<protein>
    <recommendedName>
        <fullName evidence="19">Bifunctional NAD(P)H-hydrate repair enzyme</fullName>
    </recommendedName>
    <alternativeName>
        <fullName evidence="19">Nicotinamide nucleotide repair protein</fullName>
    </alternativeName>
    <domain>
        <recommendedName>
            <fullName evidence="19">ADP-dependent (S)-NAD(P)H-hydrate dehydratase</fullName>
            <ecNumber evidence="19">4.2.1.136</ecNumber>
        </recommendedName>
        <alternativeName>
            <fullName evidence="19">ADP-dependent NAD(P)HX dehydratase</fullName>
        </alternativeName>
    </domain>
    <domain>
        <recommendedName>
            <fullName evidence="19">NAD(P)H-hydrate epimerase</fullName>
            <ecNumber evidence="19">5.1.99.6</ecNumber>
        </recommendedName>
    </domain>
</protein>
<dbReference type="GO" id="GO:0110051">
    <property type="term" value="P:metabolite repair"/>
    <property type="evidence" value="ECO:0007669"/>
    <property type="project" value="TreeGrafter"/>
</dbReference>
<keyword evidence="9 18" id="KW-0630">Potassium</keyword>
<evidence type="ECO:0000259" key="20">
    <source>
        <dbReference type="PROSITE" id="PS51383"/>
    </source>
</evidence>
<evidence type="ECO:0000256" key="17">
    <source>
        <dbReference type="HAMAP-Rule" id="MF_01965"/>
    </source>
</evidence>
<dbReference type="EMBL" id="AEWJ01000041">
    <property type="protein sequence ID" value="EGD58518.1"/>
    <property type="molecule type" value="Genomic_DNA"/>
</dbReference>
<dbReference type="GO" id="GO:0005524">
    <property type="term" value="F:ATP binding"/>
    <property type="evidence" value="ECO:0007669"/>
    <property type="project" value="UniProtKB-UniRule"/>
</dbReference>
<keyword evidence="12 17" id="KW-0456">Lyase</keyword>
<dbReference type="PROSITE" id="PS51383">
    <property type="entry name" value="YJEF_C_3"/>
    <property type="match status" value="1"/>
</dbReference>
<dbReference type="GO" id="GO:0052855">
    <property type="term" value="F:ADP-dependent NAD(P)H-hydrate dehydratase activity"/>
    <property type="evidence" value="ECO:0007669"/>
    <property type="project" value="UniProtKB-UniRule"/>
</dbReference>
<keyword evidence="6 17" id="KW-0547">Nucleotide-binding</keyword>
<dbReference type="Gene3D" id="3.40.50.10260">
    <property type="entry name" value="YjeF N-terminal domain"/>
    <property type="match status" value="1"/>
</dbReference>
<dbReference type="InterPro" id="IPR030677">
    <property type="entry name" value="Nnr"/>
</dbReference>
<keyword evidence="10 17" id="KW-0520">NAD</keyword>
<evidence type="ECO:0000256" key="7">
    <source>
        <dbReference type="ARBA" id="ARBA00022840"/>
    </source>
</evidence>
<feature type="binding site" evidence="17">
    <location>
        <position position="296"/>
    </location>
    <ligand>
        <name>(6S)-NADPHX</name>
        <dbReference type="ChEBI" id="CHEBI:64076"/>
    </ligand>
</feature>
<feature type="binding site" evidence="18">
    <location>
        <position position="116"/>
    </location>
    <ligand>
        <name>K(+)</name>
        <dbReference type="ChEBI" id="CHEBI:29103"/>
    </ligand>
</feature>
<comment type="function">
    <text evidence="14 19">Bifunctional enzyme that catalyzes the epimerization of the S- and R-forms of NAD(P)HX and the dehydration of the S-form of NAD(P)HX at the expense of ADP, which is converted to AMP. This allows the repair of both epimers of NAD(P)HX, a damaged form of NAD(P)H that is a result of enzymatic or heat-dependent hydration.</text>
</comment>
<dbReference type="HOGENOM" id="CLU_024853_4_1_5"/>
<dbReference type="PANTHER" id="PTHR12592">
    <property type="entry name" value="ATP-DEPENDENT (S)-NAD(P)H-HYDRATE DEHYDRATASE FAMILY MEMBER"/>
    <property type="match status" value="1"/>
</dbReference>
<evidence type="ECO:0000259" key="21">
    <source>
        <dbReference type="PROSITE" id="PS51385"/>
    </source>
</evidence>
<evidence type="ECO:0000256" key="13">
    <source>
        <dbReference type="ARBA" id="ARBA00023268"/>
    </source>
</evidence>
<organism evidence="22 23">
    <name type="scientific">Novosphingobium nitrogenifigens DSM 19370</name>
    <dbReference type="NCBI Taxonomy" id="983920"/>
    <lineage>
        <taxon>Bacteria</taxon>
        <taxon>Pseudomonadati</taxon>
        <taxon>Pseudomonadota</taxon>
        <taxon>Alphaproteobacteria</taxon>
        <taxon>Sphingomonadales</taxon>
        <taxon>Sphingomonadaceae</taxon>
        <taxon>Novosphingobium</taxon>
    </lineage>
</organism>
<dbReference type="InterPro" id="IPR036652">
    <property type="entry name" value="YjeF_N_dom_sf"/>
</dbReference>
<dbReference type="InterPro" id="IPR029056">
    <property type="entry name" value="Ribokinase-like"/>
</dbReference>
<evidence type="ECO:0000313" key="22">
    <source>
        <dbReference type="EMBL" id="EGD58518.1"/>
    </source>
</evidence>
<sequence length="464" mass="46702">MLSQVLTVAQMRAAEQDLIAAGTSVEALMEKAGHGAGAYVHRISAGRSVAVLCGPGNNGGDGYVIARHLADRGVAVQVFAPLPPGTAAAAAARAAFGGTIHEGIPGDLPHGEVFVDCLFGSGLTRALPDDLHALLVRLAARHHRRVAVDLPSGVESDSGLPLNSALPTYDLTISLGAWKHAHFAMPAAAMMGALRLIDIGCGAVPGVPHVLARPYLRAPAADAHKYRRGLLAIVGGAMPGAALLAARAAAHAGAGYLRLIAGAEPDGIPADLVVVRADPGEALEDGRVAAVLIGPGLGRDEAARVRFASVVRCGLPTVVDADALMILHPAPGVGPGMIFTPHEGELAALERAYGLPGIGHKRERAVALAAASGAVIVAKGADSLIAGPDGRLLLAPRASSWLSVAGSGDVLAGIIASRLAVTRDPWTAAAEGLWLHGEAAARAGAAFSATGLADCVAPALGSLL</sequence>
<dbReference type="InterPro" id="IPR017953">
    <property type="entry name" value="Carbohydrate_kinase_pred_CS"/>
</dbReference>
<feature type="binding site" evidence="18">
    <location>
        <begin position="57"/>
        <end position="61"/>
    </location>
    <ligand>
        <name>(6S)-NADPHX</name>
        <dbReference type="ChEBI" id="CHEBI:64076"/>
    </ligand>
</feature>
<evidence type="ECO:0000256" key="6">
    <source>
        <dbReference type="ARBA" id="ARBA00022741"/>
    </source>
</evidence>
<evidence type="ECO:0000256" key="16">
    <source>
        <dbReference type="ARBA" id="ARBA00049209"/>
    </source>
</evidence>
<gene>
    <name evidence="18" type="primary">nnrE</name>
    <name evidence="17" type="synonym">nnrD</name>
    <name evidence="22" type="ORF">Y88_0574</name>
</gene>
<keyword evidence="8 17" id="KW-0521">NADP</keyword>
<reference evidence="22 23" key="1">
    <citation type="journal article" date="2012" name="J. Bacteriol.">
        <title>Draft Genome Sequence of Novosphingobium nitrogenifigens Y88T.</title>
        <authorList>
            <person name="Strabala T.J."/>
            <person name="Macdonald L."/>
            <person name="Liu V."/>
            <person name="Smit A.M."/>
        </authorList>
    </citation>
    <scope>NUCLEOTIDE SEQUENCE [LARGE SCALE GENOMIC DNA]</scope>
    <source>
        <strain evidence="22 23">DSM 19370</strain>
    </source>
</reference>
<comment type="similarity">
    <text evidence="18">Belongs to the NnrE/AIBP family.</text>
</comment>
<dbReference type="InterPro" id="IPR004443">
    <property type="entry name" value="YjeF_N_dom"/>
</dbReference>
<dbReference type="eggNOG" id="COG0062">
    <property type="taxonomic scope" value="Bacteria"/>
</dbReference>
<comment type="subunit">
    <text evidence="17">Homotetramer.</text>
</comment>
<keyword evidence="11 18" id="KW-0413">Isomerase</keyword>
<dbReference type="GO" id="GO:0052856">
    <property type="term" value="F:NAD(P)HX epimerase activity"/>
    <property type="evidence" value="ECO:0007669"/>
    <property type="project" value="UniProtKB-UniRule"/>
</dbReference>
<dbReference type="Gene3D" id="3.40.1190.20">
    <property type="match status" value="1"/>
</dbReference>